<dbReference type="RefSeq" id="WP_368004549.1">
    <property type="nucleotide sequence ID" value="NZ_JAMXFF010000001.1"/>
</dbReference>
<feature type="compositionally biased region" description="Basic and acidic residues" evidence="1">
    <location>
        <begin position="21"/>
        <end position="31"/>
    </location>
</feature>
<dbReference type="InterPro" id="IPR045388">
    <property type="entry name" value="HHL1-like"/>
</dbReference>
<dbReference type="Pfam" id="PF20133">
    <property type="entry name" value="HHL1-like"/>
    <property type="match status" value="1"/>
</dbReference>
<evidence type="ECO:0000313" key="3">
    <source>
        <dbReference type="Proteomes" id="UP001525890"/>
    </source>
</evidence>
<accession>A0ABT2MJ75</accession>
<organism evidence="2 3">
    <name type="scientific">Laspinema palackyanum D2a</name>
    <dbReference type="NCBI Taxonomy" id="2953684"/>
    <lineage>
        <taxon>Bacteria</taxon>
        <taxon>Bacillati</taxon>
        <taxon>Cyanobacteriota</taxon>
        <taxon>Cyanophyceae</taxon>
        <taxon>Oscillatoriophycideae</taxon>
        <taxon>Oscillatoriales</taxon>
        <taxon>Laspinemataceae</taxon>
        <taxon>Laspinema</taxon>
        <taxon>Laspinema palackyanum</taxon>
    </lineage>
</organism>
<keyword evidence="3" id="KW-1185">Reference proteome</keyword>
<name>A0ABT2MJ75_9CYAN</name>
<comment type="caution">
    <text evidence="2">The sequence shown here is derived from an EMBL/GenBank/DDBJ whole genome shotgun (WGS) entry which is preliminary data.</text>
</comment>
<dbReference type="EMBL" id="JAMXFF010000001">
    <property type="protein sequence ID" value="MCT7964790.1"/>
    <property type="molecule type" value="Genomic_DNA"/>
</dbReference>
<evidence type="ECO:0000313" key="2">
    <source>
        <dbReference type="EMBL" id="MCT7964790.1"/>
    </source>
</evidence>
<gene>
    <name evidence="2" type="ORF">NG799_00415</name>
</gene>
<dbReference type="Proteomes" id="UP001525890">
    <property type="component" value="Unassembled WGS sequence"/>
</dbReference>
<sequence>MTTQQGFGKVQPRKKTGKGTAKREEAAQKYEKMKEGEMPEFHIFMRIQGKKNWFPVGSLMVNRTSKINQAIFDTEEELREGGFRLFPILRKNQQNLEYGYRLKGKEYAEDPIELAVRPPEKQPNFIQGAIAKLKESFSGNRNSEAS</sequence>
<evidence type="ECO:0000256" key="1">
    <source>
        <dbReference type="SAM" id="MobiDB-lite"/>
    </source>
</evidence>
<feature type="region of interest" description="Disordered" evidence="1">
    <location>
        <begin position="1"/>
        <end position="31"/>
    </location>
</feature>
<proteinExistence type="predicted"/>
<protein>
    <submittedName>
        <fullName evidence="2">DUF6523 family protein</fullName>
    </submittedName>
</protein>
<reference evidence="2 3" key="1">
    <citation type="journal article" date="2022" name="Front. Microbiol.">
        <title>High genomic differentiation and limited gene flow indicate recent cryptic speciation within the genus Laspinema (cyanobacteria).</title>
        <authorList>
            <person name="Stanojkovic A."/>
            <person name="Skoupy S."/>
            <person name="Skaloud P."/>
            <person name="Dvorak P."/>
        </authorList>
    </citation>
    <scope>NUCLEOTIDE SEQUENCE [LARGE SCALE GENOMIC DNA]</scope>
    <source>
        <strain evidence="2 3">D2a</strain>
    </source>
</reference>